<dbReference type="Pfam" id="PF00857">
    <property type="entry name" value="Isochorismatase"/>
    <property type="match status" value="1"/>
</dbReference>
<dbReference type="OrthoDB" id="9794942at2"/>
<sequence>MDVMLVVDMQVGLRNGLPKYDLLGVVGRINALGAAIRKRGGRVVFIQHNGGEGDSFEPGTPGWRFLPELKRAPDDLVVAKSLNDAFHDSPLSEIVDNLGAKRLFVTGWATDFCVDSTIRRAVTLGRTVVPVADAHTVSDRPHLSARAIIEHHNWVWGGLIAPGGVEVMPTHAILNGNT</sequence>
<dbReference type="AlphaFoldDB" id="A0A1I4QHX2"/>
<reference evidence="3 4" key="1">
    <citation type="submission" date="2017-12" db="EMBL/GenBank/DDBJ databases">
        <title>Anaerobic carbon monoxide metabolism by Pleomorphomonas carboxyditropha sp. nov., a new mesophilic hydrogenogenic carboxidotroph.</title>
        <authorList>
            <person name="Esquivel-Elizondo S."/>
            <person name="Krajmalnik-Brown R."/>
        </authorList>
    </citation>
    <scope>NUCLEOTIDE SEQUENCE [LARGE SCALE GENOMIC DNA]</scope>
    <source>
        <strain evidence="3 4">R5-392</strain>
    </source>
</reference>
<name>A0A1I4QHX2_9HYPH</name>
<keyword evidence="4" id="KW-1185">Reference proteome</keyword>
<dbReference type="RefSeq" id="WP_101287922.1">
    <property type="nucleotide sequence ID" value="NZ_FOUQ01000001.1"/>
</dbReference>
<dbReference type="GO" id="GO:0016787">
    <property type="term" value="F:hydrolase activity"/>
    <property type="evidence" value="ECO:0007669"/>
    <property type="project" value="UniProtKB-KW"/>
</dbReference>
<dbReference type="EMBL" id="PJNW01000002">
    <property type="protein sequence ID" value="PKR90670.1"/>
    <property type="molecule type" value="Genomic_DNA"/>
</dbReference>
<gene>
    <name evidence="3" type="ORF">CXZ10_04730</name>
</gene>
<dbReference type="InterPro" id="IPR050272">
    <property type="entry name" value="Isochorismatase-like_hydrls"/>
</dbReference>
<dbReference type="InterPro" id="IPR036380">
    <property type="entry name" value="Isochorismatase-like_sf"/>
</dbReference>
<keyword evidence="1 3" id="KW-0378">Hydrolase</keyword>
<evidence type="ECO:0000259" key="2">
    <source>
        <dbReference type="Pfam" id="PF00857"/>
    </source>
</evidence>
<evidence type="ECO:0000313" key="4">
    <source>
        <dbReference type="Proteomes" id="UP000233491"/>
    </source>
</evidence>
<dbReference type="Proteomes" id="UP000233491">
    <property type="component" value="Unassembled WGS sequence"/>
</dbReference>
<evidence type="ECO:0000313" key="3">
    <source>
        <dbReference type="EMBL" id="PKR90670.1"/>
    </source>
</evidence>
<feature type="domain" description="Isochorismatase-like" evidence="2">
    <location>
        <begin position="3"/>
        <end position="141"/>
    </location>
</feature>
<dbReference type="Gene3D" id="3.40.50.850">
    <property type="entry name" value="Isochorismatase-like"/>
    <property type="match status" value="1"/>
</dbReference>
<dbReference type="PANTHER" id="PTHR43540">
    <property type="entry name" value="PEROXYUREIDOACRYLATE/UREIDOACRYLATE AMIDOHYDROLASE-RELATED"/>
    <property type="match status" value="1"/>
</dbReference>
<dbReference type="InterPro" id="IPR000868">
    <property type="entry name" value="Isochorismatase-like_dom"/>
</dbReference>
<accession>A0A1I4QHX2</accession>
<comment type="caution">
    <text evidence="3">The sequence shown here is derived from an EMBL/GenBank/DDBJ whole genome shotgun (WGS) entry which is preliminary data.</text>
</comment>
<protein>
    <submittedName>
        <fullName evidence="3">Cysteine hydrolase</fullName>
    </submittedName>
</protein>
<proteinExistence type="predicted"/>
<dbReference type="SUPFAM" id="SSF52499">
    <property type="entry name" value="Isochorismatase-like hydrolases"/>
    <property type="match status" value="1"/>
</dbReference>
<organism evidence="3 4">
    <name type="scientific">Pleomorphomonas diazotrophica</name>
    <dbReference type="NCBI Taxonomy" id="1166257"/>
    <lineage>
        <taxon>Bacteria</taxon>
        <taxon>Pseudomonadati</taxon>
        <taxon>Pseudomonadota</taxon>
        <taxon>Alphaproteobacteria</taxon>
        <taxon>Hyphomicrobiales</taxon>
        <taxon>Pleomorphomonadaceae</taxon>
        <taxon>Pleomorphomonas</taxon>
    </lineage>
</organism>
<evidence type="ECO:0000256" key="1">
    <source>
        <dbReference type="ARBA" id="ARBA00022801"/>
    </source>
</evidence>